<name>L9WL82_9EURY</name>
<dbReference type="InterPro" id="IPR018376">
    <property type="entry name" value="Enoyl-CoA_hyd/isom_CS"/>
</dbReference>
<proteinExistence type="inferred from homology"/>
<keyword evidence="3" id="KW-0456">Lyase</keyword>
<dbReference type="Proteomes" id="UP000011602">
    <property type="component" value="Unassembled WGS sequence"/>
</dbReference>
<comment type="caution">
    <text evidence="3">The sequence shown here is derived from an EMBL/GenBank/DDBJ whole genome shotgun (WGS) entry which is preliminary data.</text>
</comment>
<evidence type="ECO:0000313" key="4">
    <source>
        <dbReference type="Proteomes" id="UP000011602"/>
    </source>
</evidence>
<dbReference type="EC" id="4.2.1.17" evidence="3"/>
<dbReference type="GO" id="GO:0004300">
    <property type="term" value="F:enoyl-CoA hydratase activity"/>
    <property type="evidence" value="ECO:0007669"/>
    <property type="project" value="UniProtKB-EC"/>
</dbReference>
<dbReference type="NCBIfam" id="NF006108">
    <property type="entry name" value="PRK08259.1"/>
    <property type="match status" value="1"/>
</dbReference>
<reference evidence="3 4" key="1">
    <citation type="journal article" date="2014" name="PLoS Genet.">
        <title>Phylogenetically driven sequencing of extremely halophilic archaea reveals strategies for static and dynamic osmo-response.</title>
        <authorList>
            <person name="Becker E.A."/>
            <person name="Seitzer P.M."/>
            <person name="Tritt A."/>
            <person name="Larsen D."/>
            <person name="Krusor M."/>
            <person name="Yao A.I."/>
            <person name="Wu D."/>
            <person name="Madern D."/>
            <person name="Eisen J.A."/>
            <person name="Darling A.E."/>
            <person name="Facciotti M.T."/>
        </authorList>
    </citation>
    <scope>NUCLEOTIDE SEQUENCE [LARGE SCALE GENOMIC DNA]</scope>
    <source>
        <strain evidence="3 4">JCM 12255</strain>
    </source>
</reference>
<evidence type="ECO:0000256" key="2">
    <source>
        <dbReference type="RuleBase" id="RU003707"/>
    </source>
</evidence>
<comment type="similarity">
    <text evidence="1 2">Belongs to the enoyl-CoA hydratase/isomerase family.</text>
</comment>
<organism evidence="3 4">
    <name type="scientific">Natronolimnohabitans innermongolicus JCM 12255</name>
    <dbReference type="NCBI Taxonomy" id="1227499"/>
    <lineage>
        <taxon>Archaea</taxon>
        <taxon>Methanobacteriati</taxon>
        <taxon>Methanobacteriota</taxon>
        <taxon>Stenosarchaea group</taxon>
        <taxon>Halobacteria</taxon>
        <taxon>Halobacteriales</taxon>
        <taxon>Natrialbaceae</taxon>
        <taxon>Natronolimnohabitans</taxon>
    </lineage>
</organism>
<dbReference type="OrthoDB" id="27846at2157"/>
<evidence type="ECO:0000313" key="3">
    <source>
        <dbReference type="EMBL" id="ELY50132.1"/>
    </source>
</evidence>
<dbReference type="InterPro" id="IPR001753">
    <property type="entry name" value="Enoyl-CoA_hydra/iso"/>
</dbReference>
<dbReference type="InterPro" id="IPR029045">
    <property type="entry name" value="ClpP/crotonase-like_dom_sf"/>
</dbReference>
<dbReference type="RefSeq" id="WP_007261103.1">
    <property type="nucleotide sequence ID" value="NZ_AOHZ01000088.1"/>
</dbReference>
<dbReference type="EMBL" id="AOHZ01000088">
    <property type="protein sequence ID" value="ELY50132.1"/>
    <property type="molecule type" value="Genomic_DNA"/>
</dbReference>
<dbReference type="eggNOG" id="arCOG00239">
    <property type="taxonomic scope" value="Archaea"/>
</dbReference>
<dbReference type="Gene3D" id="3.90.226.10">
    <property type="entry name" value="2-enoyl-CoA Hydratase, Chain A, domain 1"/>
    <property type="match status" value="1"/>
</dbReference>
<dbReference type="PANTHER" id="PTHR43802:SF1">
    <property type="entry name" value="IP11341P-RELATED"/>
    <property type="match status" value="1"/>
</dbReference>
<sequence length="259" mass="28225">MSYDNIQFERSEPIGHVTIDRPERTNAVDYETGQEMVDALRRIDEDDDLAVGIVSGTGEDFCAGADLKEIAEGVDMGERPYSLMGYSHADVRKPTIAAIEGHCVAGGIEVALWCDLRVAAADATFGAFNRRFGVPFVDGATQRLPRMIGYSRALDLMLTGRPIDGETAEEWGLVNRVAEPGNALERAIELADRIAGYPQQTIRTDLEAIYEGIGMPLERGLEIEAWNGLQSMAVAQEGASRFADGEGRHGEGIVDEFDD</sequence>
<keyword evidence="4" id="KW-1185">Reference proteome</keyword>
<dbReference type="STRING" id="1227499.C493_19236"/>
<dbReference type="CDD" id="cd06558">
    <property type="entry name" value="crotonase-like"/>
    <property type="match status" value="1"/>
</dbReference>
<dbReference type="Gene3D" id="1.10.287.2460">
    <property type="match status" value="1"/>
</dbReference>
<accession>L9WL82</accession>
<protein>
    <submittedName>
        <fullName evidence="3">Enoyl-CoA hydratase</fullName>
        <ecNumber evidence="3">4.2.1.17</ecNumber>
    </submittedName>
</protein>
<evidence type="ECO:0000256" key="1">
    <source>
        <dbReference type="ARBA" id="ARBA00005254"/>
    </source>
</evidence>
<dbReference type="SUPFAM" id="SSF52096">
    <property type="entry name" value="ClpP/crotonase"/>
    <property type="match status" value="1"/>
</dbReference>
<dbReference type="PANTHER" id="PTHR43802">
    <property type="entry name" value="ENOYL-COA HYDRATASE"/>
    <property type="match status" value="1"/>
</dbReference>
<dbReference type="PROSITE" id="PS00166">
    <property type="entry name" value="ENOYL_COA_HYDRATASE"/>
    <property type="match status" value="1"/>
</dbReference>
<dbReference type="Pfam" id="PF00378">
    <property type="entry name" value="ECH_1"/>
    <property type="match status" value="1"/>
</dbReference>
<gene>
    <name evidence="3" type="ORF">C493_19236</name>
</gene>
<dbReference type="AlphaFoldDB" id="L9WL82"/>